<proteinExistence type="inferred from homology"/>
<name>A0A327K663_9BRAD</name>
<keyword evidence="3 5" id="KW-0732">Signal</keyword>
<dbReference type="RefSeq" id="WP_111385577.1">
    <property type="nucleotide sequence ID" value="NZ_NPEW01000110.1"/>
</dbReference>
<comment type="caution">
    <text evidence="7">The sequence shown here is derived from an EMBL/GenBank/DDBJ whole genome shotgun (WGS) entry which is preliminary data.</text>
</comment>
<sequence>MIHGRTQVLALGLAIGTALGTALAPSSAEAQIRIGVGGPMTGGSAAFGAQLKQGVEQAVADINAAGGILGQKIELYAGDDRGDPKEGVSVANKFVADGVKFVVGHFNSGVTIPSSEVYQDNGILSVTPASTNPKVTERGMWNIFRVCGRDDQQGGLAGAIIADKFKGKRIAVVHDKTTYGQGLADETRKAMNAKGLKEVLYEGVNKDDKDFTALVSKLKAANPDLVFWGGLHDTGGLILRQMRDQGVKAVIMGGDGLADNEFAAIAGQGVEGSLMTFSPDPRTNPANKEIVEVFRKRGFEPQAYTLYSYAAVQVIKAAIEEAKAADPKKVAAVMSSGKPFDTVLGTLSLDKKGDVSNEGYLVGGKKKDRYVLYVWKKGEDGKLTYVEATE</sequence>
<dbReference type="Proteomes" id="UP000438991">
    <property type="component" value="Unassembled WGS sequence"/>
</dbReference>
<evidence type="ECO:0000256" key="1">
    <source>
        <dbReference type="ARBA" id="ARBA00010062"/>
    </source>
</evidence>
<gene>
    <name evidence="7" type="ORF">GJ689_09270</name>
</gene>
<evidence type="ECO:0000259" key="6">
    <source>
        <dbReference type="Pfam" id="PF13458"/>
    </source>
</evidence>
<comment type="similarity">
    <text evidence="1">Belongs to the leucine-binding protein family.</text>
</comment>
<dbReference type="InterPro" id="IPR028082">
    <property type="entry name" value="Peripla_BP_I"/>
</dbReference>
<evidence type="ECO:0000256" key="2">
    <source>
        <dbReference type="ARBA" id="ARBA00022448"/>
    </source>
</evidence>
<protein>
    <submittedName>
        <fullName evidence="7">ABC transporter substrate-binding protein</fullName>
    </submittedName>
</protein>
<dbReference type="InterPro" id="IPR028081">
    <property type="entry name" value="Leu-bd"/>
</dbReference>
<dbReference type="GO" id="GO:0006865">
    <property type="term" value="P:amino acid transport"/>
    <property type="evidence" value="ECO:0007669"/>
    <property type="project" value="UniProtKB-KW"/>
</dbReference>
<dbReference type="PRINTS" id="PR00337">
    <property type="entry name" value="LEUILEVALBP"/>
</dbReference>
<dbReference type="Pfam" id="PF13458">
    <property type="entry name" value="Peripla_BP_6"/>
    <property type="match status" value="1"/>
</dbReference>
<accession>A0A327K663</accession>
<dbReference type="AlphaFoldDB" id="A0A327K663"/>
<dbReference type="PANTHER" id="PTHR47151:SF2">
    <property type="entry name" value="AMINO ACID BINDING PROTEIN"/>
    <property type="match status" value="1"/>
</dbReference>
<dbReference type="SUPFAM" id="SSF53822">
    <property type="entry name" value="Periplasmic binding protein-like I"/>
    <property type="match status" value="1"/>
</dbReference>
<organism evidence="7 8">
    <name type="scientific">Rhodoplanes serenus</name>
    <dbReference type="NCBI Taxonomy" id="200615"/>
    <lineage>
        <taxon>Bacteria</taxon>
        <taxon>Pseudomonadati</taxon>
        <taxon>Pseudomonadota</taxon>
        <taxon>Alphaproteobacteria</taxon>
        <taxon>Hyphomicrobiales</taxon>
        <taxon>Nitrobacteraceae</taxon>
        <taxon>Rhodoplanes</taxon>
    </lineage>
</organism>
<dbReference type="Gene3D" id="3.40.50.2300">
    <property type="match status" value="2"/>
</dbReference>
<evidence type="ECO:0000313" key="8">
    <source>
        <dbReference type="Proteomes" id="UP000438991"/>
    </source>
</evidence>
<reference evidence="7 8" key="1">
    <citation type="submission" date="2019-11" db="EMBL/GenBank/DDBJ databases">
        <title>Whole-genome sequence of Rhodoplanes serenus DSM 18633, type strain.</title>
        <authorList>
            <person name="Kyndt J.A."/>
            <person name="Meyer T.E."/>
        </authorList>
    </citation>
    <scope>NUCLEOTIDE SEQUENCE [LARGE SCALE GENOMIC DNA]</scope>
    <source>
        <strain evidence="7 8">DSM 18633</strain>
    </source>
</reference>
<evidence type="ECO:0000256" key="5">
    <source>
        <dbReference type="SAM" id="SignalP"/>
    </source>
</evidence>
<evidence type="ECO:0000256" key="4">
    <source>
        <dbReference type="ARBA" id="ARBA00022970"/>
    </source>
</evidence>
<dbReference type="InterPro" id="IPR000709">
    <property type="entry name" value="Leu_Ile_Val-bd"/>
</dbReference>
<keyword evidence="4" id="KW-0029">Amino-acid transport</keyword>
<feature type="chain" id="PRO_5041070333" evidence="5">
    <location>
        <begin position="25"/>
        <end position="390"/>
    </location>
</feature>
<feature type="signal peptide" evidence="5">
    <location>
        <begin position="1"/>
        <end position="24"/>
    </location>
</feature>
<keyword evidence="2" id="KW-0813">Transport</keyword>
<evidence type="ECO:0000256" key="3">
    <source>
        <dbReference type="ARBA" id="ARBA00022729"/>
    </source>
</evidence>
<feature type="domain" description="Leucine-binding protein" evidence="6">
    <location>
        <begin position="31"/>
        <end position="363"/>
    </location>
</feature>
<dbReference type="PANTHER" id="PTHR47151">
    <property type="entry name" value="LEU/ILE/VAL-BINDING ABC TRANSPORTER SUBUNIT"/>
    <property type="match status" value="1"/>
</dbReference>
<dbReference type="CDD" id="cd06342">
    <property type="entry name" value="PBP1_ABC_LIVBP-like"/>
    <property type="match status" value="1"/>
</dbReference>
<evidence type="ECO:0000313" key="7">
    <source>
        <dbReference type="EMBL" id="MTW16401.1"/>
    </source>
</evidence>
<dbReference type="EMBL" id="WNKV01000006">
    <property type="protein sequence ID" value="MTW16401.1"/>
    <property type="molecule type" value="Genomic_DNA"/>
</dbReference>